<keyword evidence="3" id="KW-1185">Reference proteome</keyword>
<dbReference type="Proteomes" id="UP000199690">
    <property type="component" value="Unassembled WGS sequence"/>
</dbReference>
<dbReference type="EMBL" id="FOME01000016">
    <property type="protein sequence ID" value="SFE94658.1"/>
    <property type="molecule type" value="Genomic_DNA"/>
</dbReference>
<evidence type="ECO:0000313" key="1">
    <source>
        <dbReference type="EMBL" id="SEG97533.1"/>
    </source>
</evidence>
<evidence type="ECO:0000313" key="3">
    <source>
        <dbReference type="Proteomes" id="UP000199690"/>
    </source>
</evidence>
<dbReference type="Proteomes" id="UP000236729">
    <property type="component" value="Unassembled WGS sequence"/>
</dbReference>
<evidence type="ECO:0000313" key="4">
    <source>
        <dbReference type="Proteomes" id="UP000236729"/>
    </source>
</evidence>
<dbReference type="Pfam" id="PF14042">
    <property type="entry name" value="DUF4247"/>
    <property type="match status" value="1"/>
</dbReference>
<evidence type="ECO:0008006" key="5">
    <source>
        <dbReference type="Google" id="ProtNLM"/>
    </source>
</evidence>
<protein>
    <recommendedName>
        <fullName evidence="5">DUF4247 domain-containing protein</fullName>
    </recommendedName>
</protein>
<accession>A0A1I2EQC5</accession>
<evidence type="ECO:0000313" key="2">
    <source>
        <dbReference type="EMBL" id="SFE94658.1"/>
    </source>
</evidence>
<accession>A0A1H6EJQ0</accession>
<reference evidence="1" key="1">
    <citation type="submission" date="2016-10" db="EMBL/GenBank/DDBJ databases">
        <authorList>
            <person name="de Groot N.N."/>
        </authorList>
    </citation>
    <scope>NUCLEOTIDE SEQUENCE [LARGE SCALE GENOMIC DNA]</scope>
    <source>
        <strain evidence="1">ATCC 20501</strain>
    </source>
</reference>
<dbReference type="RefSeq" id="WP_093357770.1">
    <property type="nucleotide sequence ID" value="NZ_FNVB01000015.1"/>
</dbReference>
<reference evidence="3 4" key="2">
    <citation type="submission" date="2016-10" db="EMBL/GenBank/DDBJ databases">
        <authorList>
            <person name="Varghese N."/>
            <person name="Submissions S."/>
        </authorList>
    </citation>
    <scope>NUCLEOTIDE SEQUENCE [LARGE SCALE GENOMIC DNA]</scope>
    <source>
        <strain evidence="4">ATCC 20501</strain>
        <strain evidence="2 3">CGMCC 4.3529</strain>
    </source>
</reference>
<dbReference type="EMBL" id="FNVB01000015">
    <property type="protein sequence ID" value="SEG97533.1"/>
    <property type="molecule type" value="Genomic_DNA"/>
</dbReference>
<name>A0A1H6EJQ0_9PSEU</name>
<dbReference type="InterPro" id="IPR025341">
    <property type="entry name" value="DUF4247"/>
</dbReference>
<sequence>MKPKFWFVIAGAAAVLALIVGLVTAFSTGSGPRGYVANNYTRAAHLDLSGDSDNRAYTSPLPPSTVAFQITSKWKPQSQYNDASGIYLRYSRDAVVIKPQAQGSVIHVMDVDHAYRRYHTHVGGVWGWTSAHGESFRGRGPGAGK</sequence>
<gene>
    <name evidence="1" type="ORF">SAMN02982929_06780</name>
    <name evidence="2" type="ORF">SAMN05216506_11683</name>
</gene>
<proteinExistence type="predicted"/>
<organism evidence="1 4">
    <name type="scientific">Saccharopolyspora kobensis</name>
    <dbReference type="NCBI Taxonomy" id="146035"/>
    <lineage>
        <taxon>Bacteria</taxon>
        <taxon>Bacillati</taxon>
        <taxon>Actinomycetota</taxon>
        <taxon>Actinomycetes</taxon>
        <taxon>Pseudonocardiales</taxon>
        <taxon>Pseudonocardiaceae</taxon>
        <taxon>Saccharopolyspora</taxon>
    </lineage>
</organism>
<dbReference type="AlphaFoldDB" id="A0A1H6EJQ0"/>